<feature type="domain" description="Calcineurin-like phosphoesterase" evidence="5">
    <location>
        <begin position="65"/>
        <end position="224"/>
    </location>
</feature>
<dbReference type="InterPro" id="IPR029052">
    <property type="entry name" value="Metallo-depent_PP-like"/>
</dbReference>
<reference evidence="6 7" key="1">
    <citation type="submission" date="2018-05" db="EMBL/GenBank/DDBJ databases">
        <title>The Hungate 1000. A catalogue of reference genomes from the rumen microbiome.</title>
        <authorList>
            <person name="Kelly W."/>
        </authorList>
    </citation>
    <scope>NUCLEOTIDE SEQUENCE [LARGE SCALE GENOMIC DNA]</scope>
    <source>
        <strain evidence="6 7">SAb67</strain>
    </source>
</reference>
<keyword evidence="4" id="KW-1133">Transmembrane helix</keyword>
<gene>
    <name evidence="6" type="ORF">IE37_01117</name>
</gene>
<keyword evidence="1" id="KW-0479">Metal-binding</keyword>
<dbReference type="PANTHER" id="PTHR31302">
    <property type="entry name" value="TRANSMEMBRANE PROTEIN WITH METALLOPHOSPHOESTERASE DOMAIN-RELATED"/>
    <property type="match status" value="1"/>
</dbReference>
<protein>
    <recommendedName>
        <fullName evidence="5">Calcineurin-like phosphoesterase domain-containing protein</fullName>
    </recommendedName>
</protein>
<dbReference type="Proteomes" id="UP000245720">
    <property type="component" value="Unassembled WGS sequence"/>
</dbReference>
<accession>A0A315YQ98</accession>
<dbReference type="SUPFAM" id="SSF56300">
    <property type="entry name" value="Metallo-dependent phosphatases"/>
    <property type="match status" value="1"/>
</dbReference>
<dbReference type="OrthoDB" id="9780884at2"/>
<feature type="transmembrane region" description="Helical" evidence="4">
    <location>
        <begin position="31"/>
        <end position="49"/>
    </location>
</feature>
<dbReference type="Gene3D" id="3.60.21.10">
    <property type="match status" value="1"/>
</dbReference>
<sequence length="298" mass="34033">MAETKQKKEAPKKKPDNNNKPVSKKKKKSKFWLWVIIILFVWWFNNFTLRVNDSEITSSKVKSTIRLAVISDLHATKHGIKNKTIFDAVDKEHPDAVFFLGDMYTRQSEWELIQKPVDLAEMLTSAGYPLYCVTGEHDYDDRYVSELEKTGAKVLSYEEDTIEVRGSRLHIMGIDNVYYSPTFDLNNAFSLDDGSFNILLAHIPNYEKFADFGAELTLCGDTHGEMARLPFGLGPVYCSEKKVWFPKLLHKEFDIYDKGCFSYDGGRMFITSGIGAYPAPVRMCNRPEIAVIEVKPKG</sequence>
<evidence type="ECO:0000259" key="5">
    <source>
        <dbReference type="Pfam" id="PF00149"/>
    </source>
</evidence>
<evidence type="ECO:0000256" key="4">
    <source>
        <dbReference type="SAM" id="Phobius"/>
    </source>
</evidence>
<dbReference type="PANTHER" id="PTHR31302:SF31">
    <property type="entry name" value="PHOSPHODIESTERASE YAEI"/>
    <property type="match status" value="1"/>
</dbReference>
<dbReference type="InterPro" id="IPR004843">
    <property type="entry name" value="Calcineurin-like_PHP"/>
</dbReference>
<feature type="region of interest" description="Disordered" evidence="3">
    <location>
        <begin position="1"/>
        <end position="23"/>
    </location>
</feature>
<dbReference type="EMBL" id="QGDI01000003">
    <property type="protein sequence ID" value="PWJ14182.1"/>
    <property type="molecule type" value="Genomic_DNA"/>
</dbReference>
<dbReference type="GO" id="GO:0046872">
    <property type="term" value="F:metal ion binding"/>
    <property type="evidence" value="ECO:0007669"/>
    <property type="project" value="UniProtKB-KW"/>
</dbReference>
<evidence type="ECO:0000256" key="1">
    <source>
        <dbReference type="ARBA" id="ARBA00022723"/>
    </source>
</evidence>
<dbReference type="Pfam" id="PF00149">
    <property type="entry name" value="Metallophos"/>
    <property type="match status" value="1"/>
</dbReference>
<organism evidence="6 7">
    <name type="scientific">Ruminococcus flavefaciens</name>
    <dbReference type="NCBI Taxonomy" id="1265"/>
    <lineage>
        <taxon>Bacteria</taxon>
        <taxon>Bacillati</taxon>
        <taxon>Bacillota</taxon>
        <taxon>Clostridia</taxon>
        <taxon>Eubacteriales</taxon>
        <taxon>Oscillospiraceae</taxon>
        <taxon>Ruminococcus</taxon>
    </lineage>
</organism>
<feature type="compositionally biased region" description="Basic and acidic residues" evidence="3">
    <location>
        <begin position="1"/>
        <end position="17"/>
    </location>
</feature>
<dbReference type="GO" id="GO:0016020">
    <property type="term" value="C:membrane"/>
    <property type="evidence" value="ECO:0007669"/>
    <property type="project" value="GOC"/>
</dbReference>
<evidence type="ECO:0000313" key="7">
    <source>
        <dbReference type="Proteomes" id="UP000245720"/>
    </source>
</evidence>
<dbReference type="InterPro" id="IPR051158">
    <property type="entry name" value="Metallophosphoesterase_sf"/>
</dbReference>
<name>A0A315YQ98_RUMFL</name>
<dbReference type="RefSeq" id="WP_109725951.1">
    <property type="nucleotide sequence ID" value="NZ_QGDI01000003.1"/>
</dbReference>
<evidence type="ECO:0000313" key="6">
    <source>
        <dbReference type="EMBL" id="PWJ14182.1"/>
    </source>
</evidence>
<dbReference type="AlphaFoldDB" id="A0A315YQ98"/>
<evidence type="ECO:0000256" key="2">
    <source>
        <dbReference type="ARBA" id="ARBA00022801"/>
    </source>
</evidence>
<keyword evidence="2" id="KW-0378">Hydrolase</keyword>
<proteinExistence type="predicted"/>
<comment type="caution">
    <text evidence="6">The sequence shown here is derived from an EMBL/GenBank/DDBJ whole genome shotgun (WGS) entry which is preliminary data.</text>
</comment>
<evidence type="ECO:0000256" key="3">
    <source>
        <dbReference type="SAM" id="MobiDB-lite"/>
    </source>
</evidence>
<dbReference type="GO" id="GO:0008758">
    <property type="term" value="F:UDP-2,3-diacylglucosamine hydrolase activity"/>
    <property type="evidence" value="ECO:0007669"/>
    <property type="project" value="TreeGrafter"/>
</dbReference>
<keyword evidence="4" id="KW-0812">Transmembrane</keyword>
<keyword evidence="4" id="KW-0472">Membrane</keyword>
<dbReference type="GO" id="GO:0009245">
    <property type="term" value="P:lipid A biosynthetic process"/>
    <property type="evidence" value="ECO:0007669"/>
    <property type="project" value="TreeGrafter"/>
</dbReference>